<dbReference type="InterPro" id="IPR052905">
    <property type="entry name" value="LD-transpeptidase_YkuD-like"/>
</dbReference>
<dbReference type="InterPro" id="IPR036365">
    <property type="entry name" value="PGBD-like_sf"/>
</dbReference>
<dbReference type="RefSeq" id="WP_132922632.1">
    <property type="nucleotide sequence ID" value="NZ_SJOI01000001.1"/>
</dbReference>
<dbReference type="OrthoDB" id="9778545at2"/>
<name>A0A4R1N973_9GAMM</name>
<evidence type="ECO:0000256" key="6">
    <source>
        <dbReference type="ARBA" id="ARBA00023316"/>
    </source>
</evidence>
<dbReference type="GO" id="GO:0016740">
    <property type="term" value="F:transferase activity"/>
    <property type="evidence" value="ECO:0007669"/>
    <property type="project" value="UniProtKB-KW"/>
</dbReference>
<feature type="domain" description="L,D-TPase catalytic" evidence="10">
    <location>
        <begin position="358"/>
        <end position="539"/>
    </location>
</feature>
<dbReference type="GO" id="GO:0008360">
    <property type="term" value="P:regulation of cell shape"/>
    <property type="evidence" value="ECO:0007669"/>
    <property type="project" value="UniProtKB-UniRule"/>
</dbReference>
<reference evidence="11 12" key="1">
    <citation type="submission" date="2019-02" db="EMBL/GenBank/DDBJ databases">
        <title>Investigation of anaerobic lignin degradation for improved lignocellulosic biofuels.</title>
        <authorList>
            <person name="Deangelis K."/>
        </authorList>
    </citation>
    <scope>NUCLEOTIDE SEQUENCE [LARGE SCALE GENOMIC DNA]</scope>
    <source>
        <strain evidence="11 12">159R</strain>
    </source>
</reference>
<evidence type="ECO:0000313" key="11">
    <source>
        <dbReference type="EMBL" id="TCL03793.1"/>
    </source>
</evidence>
<dbReference type="Gene3D" id="2.40.440.10">
    <property type="entry name" value="L,D-transpeptidase catalytic domain-like"/>
    <property type="match status" value="1"/>
</dbReference>
<dbReference type="Pfam" id="PF20142">
    <property type="entry name" value="Scaffold"/>
    <property type="match status" value="1"/>
</dbReference>
<dbReference type="Gene3D" id="1.10.101.10">
    <property type="entry name" value="PGBD-like superfamily/PGBD"/>
    <property type="match status" value="1"/>
</dbReference>
<evidence type="ECO:0000256" key="7">
    <source>
        <dbReference type="PROSITE-ProRule" id="PRU01373"/>
    </source>
</evidence>
<accession>A0A4R1N973</accession>
<comment type="caution">
    <text evidence="11">The sequence shown here is derived from an EMBL/GenBank/DDBJ whole genome shotgun (WGS) entry which is preliminary data.</text>
</comment>
<keyword evidence="6 7" id="KW-0961">Cell wall biogenesis/degradation</keyword>
<dbReference type="SUPFAM" id="SSF141523">
    <property type="entry name" value="L,D-transpeptidase catalytic domain-like"/>
    <property type="match status" value="1"/>
</dbReference>
<protein>
    <submittedName>
        <fullName evidence="11">Murein L,D-transpeptidase YcbB/YkuD</fullName>
    </submittedName>
</protein>
<dbReference type="PANTHER" id="PTHR41533">
    <property type="entry name" value="L,D-TRANSPEPTIDASE HI_1667-RELATED"/>
    <property type="match status" value="1"/>
</dbReference>
<evidence type="ECO:0000256" key="4">
    <source>
        <dbReference type="ARBA" id="ARBA00022960"/>
    </source>
</evidence>
<evidence type="ECO:0000259" key="10">
    <source>
        <dbReference type="PROSITE" id="PS52029"/>
    </source>
</evidence>
<dbReference type="Pfam" id="PF03734">
    <property type="entry name" value="YkuD"/>
    <property type="match status" value="1"/>
</dbReference>
<dbReference type="PANTHER" id="PTHR41533:SF1">
    <property type="entry name" value="L,D-TRANSPEPTIDASE YCBB-RELATED"/>
    <property type="match status" value="1"/>
</dbReference>
<dbReference type="GO" id="GO:0004180">
    <property type="term" value="F:carboxypeptidase activity"/>
    <property type="evidence" value="ECO:0007669"/>
    <property type="project" value="UniProtKB-ARBA"/>
</dbReference>
<evidence type="ECO:0000256" key="9">
    <source>
        <dbReference type="SAM" id="SignalP"/>
    </source>
</evidence>
<evidence type="ECO:0000313" key="12">
    <source>
        <dbReference type="Proteomes" id="UP000294555"/>
    </source>
</evidence>
<dbReference type="InterPro" id="IPR036366">
    <property type="entry name" value="PGBDSf"/>
</dbReference>
<evidence type="ECO:0000256" key="5">
    <source>
        <dbReference type="ARBA" id="ARBA00022984"/>
    </source>
</evidence>
<feature type="active site" description="Proton donor/acceptor" evidence="7">
    <location>
        <position position="493"/>
    </location>
</feature>
<proteinExistence type="inferred from homology"/>
<dbReference type="Proteomes" id="UP000294555">
    <property type="component" value="Unassembled WGS sequence"/>
</dbReference>
<evidence type="ECO:0000256" key="1">
    <source>
        <dbReference type="ARBA" id="ARBA00004752"/>
    </source>
</evidence>
<evidence type="ECO:0000256" key="8">
    <source>
        <dbReference type="SAM" id="MobiDB-lite"/>
    </source>
</evidence>
<dbReference type="GO" id="GO:0071555">
    <property type="term" value="P:cell wall organization"/>
    <property type="evidence" value="ECO:0007669"/>
    <property type="project" value="UniProtKB-UniRule"/>
</dbReference>
<feature type="compositionally biased region" description="Low complexity" evidence="8">
    <location>
        <begin position="247"/>
        <end position="288"/>
    </location>
</feature>
<organism evidence="11 12">
    <name type="scientific">Sodalis ligni</name>
    <dbReference type="NCBI Taxonomy" id="2697027"/>
    <lineage>
        <taxon>Bacteria</taxon>
        <taxon>Pseudomonadati</taxon>
        <taxon>Pseudomonadota</taxon>
        <taxon>Gammaproteobacteria</taxon>
        <taxon>Enterobacterales</taxon>
        <taxon>Bruguierivoracaceae</taxon>
        <taxon>Sodalis</taxon>
    </lineage>
</organism>
<gene>
    <name evidence="11" type="ORF">EZJ58_1879</name>
</gene>
<dbReference type="CDD" id="cd16913">
    <property type="entry name" value="YkuD_like"/>
    <property type="match status" value="1"/>
</dbReference>
<feature type="active site" description="Nucleophile" evidence="7">
    <location>
        <position position="512"/>
    </location>
</feature>
<evidence type="ECO:0000256" key="2">
    <source>
        <dbReference type="ARBA" id="ARBA00005992"/>
    </source>
</evidence>
<dbReference type="SUPFAM" id="SSF47090">
    <property type="entry name" value="PGBD-like"/>
    <property type="match status" value="1"/>
</dbReference>
<dbReference type="InterPro" id="IPR045380">
    <property type="entry name" value="LD_TPept_scaffold_dom"/>
</dbReference>
<dbReference type="InterPro" id="IPR038063">
    <property type="entry name" value="Transpep_catalytic_dom"/>
</dbReference>
<keyword evidence="9" id="KW-0732">Signal</keyword>
<comment type="similarity">
    <text evidence="2">Belongs to the YkuD family.</text>
</comment>
<keyword evidence="3" id="KW-0808">Transferase</keyword>
<dbReference type="NCBIfam" id="NF007891">
    <property type="entry name" value="PRK10594.1"/>
    <property type="match status" value="1"/>
</dbReference>
<dbReference type="InterPro" id="IPR002477">
    <property type="entry name" value="Peptidoglycan-bd-like"/>
</dbReference>
<feature type="signal peptide" evidence="9">
    <location>
        <begin position="1"/>
        <end position="32"/>
    </location>
</feature>
<feature type="chain" id="PRO_5020417522" evidence="9">
    <location>
        <begin position="33"/>
        <end position="599"/>
    </location>
</feature>
<dbReference type="GO" id="GO:0009252">
    <property type="term" value="P:peptidoglycan biosynthetic process"/>
    <property type="evidence" value="ECO:0007669"/>
    <property type="project" value="UniProtKB-UniPathway"/>
</dbReference>
<dbReference type="PROSITE" id="PS52029">
    <property type="entry name" value="LD_TPASE"/>
    <property type="match status" value="1"/>
</dbReference>
<feature type="region of interest" description="Disordered" evidence="8">
    <location>
        <begin position="242"/>
        <end position="289"/>
    </location>
</feature>
<keyword evidence="4 7" id="KW-0133">Cell shape</keyword>
<keyword evidence="5 7" id="KW-0573">Peptidoglycan synthesis</keyword>
<dbReference type="EMBL" id="SJOI01000001">
    <property type="protein sequence ID" value="TCL03793.1"/>
    <property type="molecule type" value="Genomic_DNA"/>
</dbReference>
<dbReference type="UniPathway" id="UPA00219"/>
<sequence>MLLTSTVVWRRTVTGCLLASCLFPLFAPRAQVATAPILPETHTLGHSAAALAAVMPAGIKPFYAGQLALIYSAHHNQPLWQDRDAVQQFQQQLAELALSGVQPQFIVWTQWLTDPRVNAMARDVILSDAMLGYLQFVSGVDQNGEKWLFNDGPYVLTPPPELAVQHWLHAVHDGSIGRFVAGLAPQNPQYLKMHQALKTMLSDTHPWPRLNGQESLRPGQISDDIPALREILRRSGMLAAAQPAPVPTADNAPADARAPAPVTDAQQSVVVSPAADSPKPSASTSDPSVIATVDPQDKVFTPELVDGVKRFQSWQGLNPDGVIGRQTREWLNVSPQVRVTLLALNIQRLRLLNKQFNTFIQVNIPNYSLVYYHQGTEVLSSRVIVGRPSRKTPLMRSALSSVVLNPPWNVPTSLVQKDIVPKAMRDPGYLQRNGFTLLSGWSSDAEVVDPATLDWNMISPAHFPYRLRQVPGANNALGRYKFNMPSSDAIYLHDTPNHNLFLSDMRALSSGCVRVNKASDLANMLLQDAGWGDARVSATLKQGNTTYVSIRHQIPVNLFYLTAWVAEDGKPQFRTDIYNYDSAVKIGVKSLPNAERLLQ</sequence>
<dbReference type="Pfam" id="PF01471">
    <property type="entry name" value="PG_binding_1"/>
    <property type="match status" value="1"/>
</dbReference>
<dbReference type="InterPro" id="IPR005490">
    <property type="entry name" value="LD_TPept_cat_dom"/>
</dbReference>
<keyword evidence="12" id="KW-1185">Reference proteome</keyword>
<dbReference type="AlphaFoldDB" id="A0A4R1N973"/>
<evidence type="ECO:0000256" key="3">
    <source>
        <dbReference type="ARBA" id="ARBA00022679"/>
    </source>
</evidence>
<comment type="pathway">
    <text evidence="1 7">Cell wall biogenesis; peptidoglycan biosynthesis.</text>
</comment>